<proteinExistence type="predicted"/>
<keyword evidence="1" id="KW-0732">Signal</keyword>
<dbReference type="InterPro" id="IPR013658">
    <property type="entry name" value="SGL"/>
</dbReference>
<dbReference type="PANTHER" id="PTHR47064">
    <property type="entry name" value="PUTATIVE (AFU_ORTHOLOGUE AFUA_1G08990)-RELATED"/>
    <property type="match status" value="1"/>
</dbReference>
<dbReference type="AlphaFoldDB" id="A0A8H6MQD3"/>
<feature type="signal peptide" evidence="1">
    <location>
        <begin position="1"/>
        <end position="24"/>
    </location>
</feature>
<feature type="domain" description="SMP-30/Gluconolactonase/LRE-like region" evidence="2">
    <location>
        <begin position="210"/>
        <end position="386"/>
    </location>
</feature>
<dbReference type="Proteomes" id="UP000652219">
    <property type="component" value="Unassembled WGS sequence"/>
</dbReference>
<comment type="caution">
    <text evidence="3">The sequence shown here is derived from an EMBL/GenBank/DDBJ whole genome shotgun (WGS) entry which is preliminary data.</text>
</comment>
<organism evidence="3 4">
    <name type="scientific">Colletotrichum sojae</name>
    <dbReference type="NCBI Taxonomy" id="2175907"/>
    <lineage>
        <taxon>Eukaryota</taxon>
        <taxon>Fungi</taxon>
        <taxon>Dikarya</taxon>
        <taxon>Ascomycota</taxon>
        <taxon>Pezizomycotina</taxon>
        <taxon>Sordariomycetes</taxon>
        <taxon>Hypocreomycetidae</taxon>
        <taxon>Glomerellales</taxon>
        <taxon>Glomerellaceae</taxon>
        <taxon>Colletotrichum</taxon>
        <taxon>Colletotrichum orchidearum species complex</taxon>
    </lineage>
</organism>
<keyword evidence="4" id="KW-1185">Reference proteome</keyword>
<evidence type="ECO:0000313" key="3">
    <source>
        <dbReference type="EMBL" id="KAF6804331.1"/>
    </source>
</evidence>
<feature type="chain" id="PRO_5034127148" evidence="1">
    <location>
        <begin position="25"/>
        <end position="410"/>
    </location>
</feature>
<dbReference type="Gene3D" id="2.120.10.30">
    <property type="entry name" value="TolB, C-terminal domain"/>
    <property type="match status" value="1"/>
</dbReference>
<dbReference type="InterPro" id="IPR052988">
    <property type="entry name" value="Oryzine_lactonohydrolase"/>
</dbReference>
<dbReference type="GO" id="GO:0016787">
    <property type="term" value="F:hydrolase activity"/>
    <property type="evidence" value="ECO:0007669"/>
    <property type="project" value="UniProtKB-KW"/>
</dbReference>
<dbReference type="SUPFAM" id="SSF63829">
    <property type="entry name" value="Calcium-dependent phosphotriesterase"/>
    <property type="match status" value="1"/>
</dbReference>
<protein>
    <submittedName>
        <fullName evidence="3">Evolved d-pantonohydrolase</fullName>
    </submittedName>
</protein>
<dbReference type="EMBL" id="WIGN01000211">
    <property type="protein sequence ID" value="KAF6804331.1"/>
    <property type="molecule type" value="Genomic_DNA"/>
</dbReference>
<dbReference type="InterPro" id="IPR011042">
    <property type="entry name" value="6-blade_b-propeller_TolB-like"/>
</dbReference>
<evidence type="ECO:0000259" key="2">
    <source>
        <dbReference type="Pfam" id="PF08450"/>
    </source>
</evidence>
<dbReference type="Pfam" id="PF08450">
    <property type="entry name" value="SGL"/>
    <property type="match status" value="1"/>
</dbReference>
<evidence type="ECO:0000313" key="4">
    <source>
        <dbReference type="Proteomes" id="UP000652219"/>
    </source>
</evidence>
<sequence>MPVSKFAAGLALLEGLGLLSGAQAQSAAERPLPEQAQIIDQKSLNVLEEVLPPAEANATTEFLWPGVTHESLTAKPFHVYDPEFYDVIGSDPSLTLIATSEKDPIFHEAVTWYPPTDEMFFVQNAGALDAGTGLNKSSIVQKVSLADAEALRNGSLGADEVTVTTVPSNPQVINPNGGTNYNGNIIFAGEGQGDRIASALYLMNPLEPYNTTVLVNNFFGRQFNSLNDVSVNPRNRDIYFTDTLYGYYQYFRPEPGLQNQVYRLNPTTGALTVVADGFTLPNGLTFSPDGSYAYVTDTGISRALFGMNLTQPASIYRFDVKPDGTWENRKTFAYVNSRSPDGIHCDSKGNVYAGCGDGVHVWNPSGKLIGKIYTGIVAANFQFAGDGRMIIMGRTNLFYATLAASGAPLT</sequence>
<keyword evidence="3" id="KW-0378">Hydrolase</keyword>
<gene>
    <name evidence="3" type="ORF">CSOJ01_10249</name>
</gene>
<dbReference type="PANTHER" id="PTHR47064:SF2">
    <property type="entry name" value="SMP-30_GLUCONOLACTONASE_LRE-LIKE REGION DOMAIN-CONTAINING PROTEIN-RELATED"/>
    <property type="match status" value="1"/>
</dbReference>
<accession>A0A8H6MQD3</accession>
<evidence type="ECO:0000256" key="1">
    <source>
        <dbReference type="SAM" id="SignalP"/>
    </source>
</evidence>
<name>A0A8H6MQD3_9PEZI</name>
<reference evidence="3 4" key="1">
    <citation type="journal article" date="2020" name="Phytopathology">
        <title>Genome Sequence Resources of Colletotrichum truncatum, C. plurivorum, C. musicola, and C. sojae: Four Species Pathogenic to Soybean (Glycine max).</title>
        <authorList>
            <person name="Rogerio F."/>
            <person name="Boufleur T.R."/>
            <person name="Ciampi-Guillardi M."/>
            <person name="Sukno S.A."/>
            <person name="Thon M.R."/>
            <person name="Massola Junior N.S."/>
            <person name="Baroncelli R."/>
        </authorList>
    </citation>
    <scope>NUCLEOTIDE SEQUENCE [LARGE SCALE GENOMIC DNA]</scope>
    <source>
        <strain evidence="3 4">LFN0009</strain>
    </source>
</reference>